<dbReference type="FunFam" id="3.40.50.300:FF:000589">
    <property type="entry name" value="ABC transporter, ATP-binding subunit"/>
    <property type="match status" value="1"/>
</dbReference>
<evidence type="ECO:0000259" key="9">
    <source>
        <dbReference type="PROSITE" id="PS50893"/>
    </source>
</evidence>
<keyword evidence="5" id="KW-0547">Nucleotide-binding</keyword>
<name>A0A1M7T5C2_FERGO</name>
<keyword evidence="3" id="KW-0813">Transport</keyword>
<evidence type="ECO:0000256" key="4">
    <source>
        <dbReference type="ARBA" id="ARBA00022475"/>
    </source>
</evidence>
<dbReference type="InterPro" id="IPR027417">
    <property type="entry name" value="P-loop_NTPase"/>
</dbReference>
<evidence type="ECO:0000256" key="7">
    <source>
        <dbReference type="ARBA" id="ARBA00022967"/>
    </source>
</evidence>
<dbReference type="GO" id="GO:0005524">
    <property type="term" value="F:ATP binding"/>
    <property type="evidence" value="ECO:0007669"/>
    <property type="project" value="UniProtKB-KW"/>
</dbReference>
<evidence type="ECO:0000313" key="10">
    <source>
        <dbReference type="EMBL" id="SHN65931.1"/>
    </source>
</evidence>
<keyword evidence="7" id="KW-1278">Translocase</keyword>
<proteinExistence type="inferred from homology"/>
<dbReference type="AlphaFoldDB" id="A0A1M7T5C2"/>
<dbReference type="SMART" id="SM00382">
    <property type="entry name" value="AAA"/>
    <property type="match status" value="1"/>
</dbReference>
<feature type="domain" description="ABC transporter" evidence="9">
    <location>
        <begin position="6"/>
        <end position="230"/>
    </location>
</feature>
<evidence type="ECO:0000256" key="8">
    <source>
        <dbReference type="ARBA" id="ARBA00023136"/>
    </source>
</evidence>
<evidence type="ECO:0000256" key="3">
    <source>
        <dbReference type="ARBA" id="ARBA00022448"/>
    </source>
</evidence>
<dbReference type="GO" id="GO:0016887">
    <property type="term" value="F:ATP hydrolysis activity"/>
    <property type="evidence" value="ECO:0007669"/>
    <property type="project" value="InterPro"/>
</dbReference>
<organism evidence="10 11">
    <name type="scientific">Fervidobacterium gondwanense DSM 13020</name>
    <dbReference type="NCBI Taxonomy" id="1121883"/>
    <lineage>
        <taxon>Bacteria</taxon>
        <taxon>Thermotogati</taxon>
        <taxon>Thermotogota</taxon>
        <taxon>Thermotogae</taxon>
        <taxon>Thermotogales</taxon>
        <taxon>Fervidobacteriaceae</taxon>
        <taxon>Fervidobacterium</taxon>
    </lineage>
</organism>
<dbReference type="Pfam" id="PF00005">
    <property type="entry name" value="ABC_tran"/>
    <property type="match status" value="1"/>
</dbReference>
<dbReference type="Gene3D" id="3.40.50.300">
    <property type="entry name" value="P-loop containing nucleotide triphosphate hydrolases"/>
    <property type="match status" value="1"/>
</dbReference>
<keyword evidence="8" id="KW-0472">Membrane</keyword>
<comment type="subcellular location">
    <subcellularLocation>
        <location evidence="1">Cell membrane</location>
    </subcellularLocation>
</comment>
<evidence type="ECO:0000256" key="1">
    <source>
        <dbReference type="ARBA" id="ARBA00004236"/>
    </source>
</evidence>
<evidence type="ECO:0000256" key="2">
    <source>
        <dbReference type="ARBA" id="ARBA00005417"/>
    </source>
</evidence>
<keyword evidence="6 10" id="KW-0067">ATP-binding</keyword>
<dbReference type="PANTHER" id="PTHR42711:SF5">
    <property type="entry name" value="ABC TRANSPORTER ATP-BINDING PROTEIN NATA"/>
    <property type="match status" value="1"/>
</dbReference>
<dbReference type="InterPro" id="IPR003439">
    <property type="entry name" value="ABC_transporter-like_ATP-bd"/>
</dbReference>
<dbReference type="EMBL" id="FRDJ01000009">
    <property type="protein sequence ID" value="SHN65931.1"/>
    <property type="molecule type" value="Genomic_DNA"/>
</dbReference>
<evidence type="ECO:0000256" key="5">
    <source>
        <dbReference type="ARBA" id="ARBA00022741"/>
    </source>
</evidence>
<dbReference type="CDD" id="cd03263">
    <property type="entry name" value="ABC_subfamily_A"/>
    <property type="match status" value="1"/>
</dbReference>
<dbReference type="PANTHER" id="PTHR42711">
    <property type="entry name" value="ABC TRANSPORTER ATP-BINDING PROTEIN"/>
    <property type="match status" value="1"/>
</dbReference>
<reference evidence="11" key="1">
    <citation type="submission" date="2016-12" db="EMBL/GenBank/DDBJ databases">
        <authorList>
            <person name="Varghese N."/>
            <person name="Submissions S."/>
        </authorList>
    </citation>
    <scope>NUCLEOTIDE SEQUENCE [LARGE SCALE GENOMIC DNA]</scope>
    <source>
        <strain evidence="11">DSM 13020</strain>
    </source>
</reference>
<evidence type="ECO:0000313" key="11">
    <source>
        <dbReference type="Proteomes" id="UP000184207"/>
    </source>
</evidence>
<comment type="similarity">
    <text evidence="2">Belongs to the ABC transporter superfamily.</text>
</comment>
<dbReference type="InterPro" id="IPR017871">
    <property type="entry name" value="ABC_transporter-like_CS"/>
</dbReference>
<dbReference type="InterPro" id="IPR050763">
    <property type="entry name" value="ABC_transporter_ATP-binding"/>
</dbReference>
<protein>
    <submittedName>
        <fullName evidence="10">ABC-2 type transport system ATP-binding protein</fullName>
    </submittedName>
</protein>
<dbReference type="OrthoDB" id="9804819at2"/>
<keyword evidence="11" id="KW-1185">Reference proteome</keyword>
<dbReference type="STRING" id="1121883.SAMN02745226_01562"/>
<dbReference type="Proteomes" id="UP000184207">
    <property type="component" value="Unassembled WGS sequence"/>
</dbReference>
<dbReference type="PROSITE" id="PS50893">
    <property type="entry name" value="ABC_TRANSPORTER_2"/>
    <property type="match status" value="1"/>
</dbReference>
<accession>A0A1M7T5C2</accession>
<dbReference type="PROSITE" id="PS00211">
    <property type="entry name" value="ABC_TRANSPORTER_1"/>
    <property type="match status" value="1"/>
</dbReference>
<dbReference type="InterPro" id="IPR003593">
    <property type="entry name" value="AAA+_ATPase"/>
</dbReference>
<dbReference type="GO" id="GO:0005886">
    <property type="term" value="C:plasma membrane"/>
    <property type="evidence" value="ECO:0007669"/>
    <property type="project" value="UniProtKB-SubCell"/>
</dbReference>
<gene>
    <name evidence="10" type="ORF">SAMN02745226_01562</name>
</gene>
<keyword evidence="4" id="KW-1003">Cell membrane</keyword>
<sequence length="294" mass="33665">MSEIILSAKNLKKYYPGVRAVDGVSIELRKGEVISILGPNGAGKTTTVEILEGLRKPDGGEIFYFNRPFRGTKEFKELIGVCLQENFFFEELTVLETLRMYSALYKKKVDLGEIIEIFELNEKLKSRVKNLSGGQKQRLALALAFVNDPEIVFLDEPTVGLDPHIRRHLWDIIRHYRQKGKTIILTTHYMEEAHQLSDRVYIMDHGKIIAHGTPQELITSSGLHSVVEVRKQNLEGLKLEEFENVIISGEYVYISAINIVPILEKLLEYDIHDFVVRQPTLEDVFLKLTGRKID</sequence>
<dbReference type="RefSeq" id="WP_072760196.1">
    <property type="nucleotide sequence ID" value="NZ_FRDJ01000009.1"/>
</dbReference>
<dbReference type="SUPFAM" id="SSF52540">
    <property type="entry name" value="P-loop containing nucleoside triphosphate hydrolases"/>
    <property type="match status" value="1"/>
</dbReference>
<evidence type="ECO:0000256" key="6">
    <source>
        <dbReference type="ARBA" id="ARBA00022840"/>
    </source>
</evidence>